<dbReference type="PANTHER" id="PTHR13780:SF99">
    <property type="entry name" value="CBS DOMAIN-CONTAINING PROTEIN"/>
    <property type="match status" value="1"/>
</dbReference>
<keyword evidence="3 5" id="KW-0129">CBS domain</keyword>
<comment type="caution">
    <text evidence="7">The sequence shown here is derived from an EMBL/GenBank/DDBJ whole genome shotgun (WGS) entry which is preliminary data.</text>
</comment>
<evidence type="ECO:0000256" key="2">
    <source>
        <dbReference type="ARBA" id="ARBA00022737"/>
    </source>
</evidence>
<protein>
    <recommendedName>
        <fullName evidence="6">CBS domain-containing protein</fullName>
    </recommendedName>
</protein>
<dbReference type="Proteomes" id="UP001331761">
    <property type="component" value="Unassembled WGS sequence"/>
</dbReference>
<dbReference type="SMART" id="SM00116">
    <property type="entry name" value="CBS"/>
    <property type="match status" value="1"/>
</dbReference>
<dbReference type="PROSITE" id="PS51371">
    <property type="entry name" value="CBS"/>
    <property type="match status" value="1"/>
</dbReference>
<reference evidence="7 8" key="1">
    <citation type="submission" date="2019-10" db="EMBL/GenBank/DDBJ databases">
        <title>Assembly and Annotation for the nematode Trichostrongylus colubriformis.</title>
        <authorList>
            <person name="Martin J."/>
        </authorList>
    </citation>
    <scope>NUCLEOTIDE SEQUENCE [LARGE SCALE GENOMIC DNA]</scope>
    <source>
        <strain evidence="7">G859</strain>
        <tissue evidence="7">Whole worm</tissue>
    </source>
</reference>
<evidence type="ECO:0000256" key="5">
    <source>
        <dbReference type="PROSITE-ProRule" id="PRU00703"/>
    </source>
</evidence>
<dbReference type="SUPFAM" id="SSF54631">
    <property type="entry name" value="CBS-domain pair"/>
    <property type="match status" value="1"/>
</dbReference>
<evidence type="ECO:0000313" key="7">
    <source>
        <dbReference type="EMBL" id="KAK5979712.1"/>
    </source>
</evidence>
<evidence type="ECO:0000259" key="6">
    <source>
        <dbReference type="PROSITE" id="PS51371"/>
    </source>
</evidence>
<evidence type="ECO:0000256" key="3">
    <source>
        <dbReference type="ARBA" id="ARBA00023122"/>
    </source>
</evidence>
<dbReference type="InterPro" id="IPR000644">
    <property type="entry name" value="CBS_dom"/>
</dbReference>
<dbReference type="GO" id="GO:0019901">
    <property type="term" value="F:protein kinase binding"/>
    <property type="evidence" value="ECO:0007669"/>
    <property type="project" value="TreeGrafter"/>
</dbReference>
<keyword evidence="2" id="KW-0677">Repeat</keyword>
<organism evidence="7 8">
    <name type="scientific">Trichostrongylus colubriformis</name>
    <name type="common">Black scour worm</name>
    <dbReference type="NCBI Taxonomy" id="6319"/>
    <lineage>
        <taxon>Eukaryota</taxon>
        <taxon>Metazoa</taxon>
        <taxon>Ecdysozoa</taxon>
        <taxon>Nematoda</taxon>
        <taxon>Chromadorea</taxon>
        <taxon>Rhabditida</taxon>
        <taxon>Rhabditina</taxon>
        <taxon>Rhabditomorpha</taxon>
        <taxon>Strongyloidea</taxon>
        <taxon>Trichostrongylidae</taxon>
        <taxon>Trichostrongylus</taxon>
    </lineage>
</organism>
<dbReference type="Gene3D" id="3.10.580.10">
    <property type="entry name" value="CBS-domain"/>
    <property type="match status" value="1"/>
</dbReference>
<evidence type="ECO:0000256" key="4">
    <source>
        <dbReference type="ARBA" id="ARBA00025878"/>
    </source>
</evidence>
<feature type="non-terminal residue" evidence="7">
    <location>
        <position position="1"/>
    </location>
</feature>
<name>A0AAN8IS94_TRICO</name>
<comment type="similarity">
    <text evidence="1">Belongs to the 5'-AMP-activated protein kinase gamma subunit family.</text>
</comment>
<keyword evidence="8" id="KW-1185">Reference proteome</keyword>
<accession>A0AAN8IS94</accession>
<dbReference type="GO" id="GO:0031588">
    <property type="term" value="C:nucleotide-activated protein kinase complex"/>
    <property type="evidence" value="ECO:0007669"/>
    <property type="project" value="TreeGrafter"/>
</dbReference>
<comment type="subunit">
    <text evidence="4">AMPK is a heterotrimer of an alpha catalytic subunit (PRKAA1 or PRKAA2), a beta (PRKAB1 or PRKAB2) and a gamma non-catalytic subunits (PRKAG1, PRKAG2 or PRKAG3). Interacts with FNIP1 and FNIP2.</text>
</comment>
<dbReference type="InterPro" id="IPR046342">
    <property type="entry name" value="CBS_dom_sf"/>
</dbReference>
<evidence type="ECO:0000313" key="8">
    <source>
        <dbReference type="Proteomes" id="UP001331761"/>
    </source>
</evidence>
<proteinExistence type="inferred from homology"/>
<evidence type="ECO:0000256" key="1">
    <source>
        <dbReference type="ARBA" id="ARBA00006750"/>
    </source>
</evidence>
<gene>
    <name evidence="7" type="ORF">GCK32_016285</name>
</gene>
<dbReference type="GO" id="GO:0016208">
    <property type="term" value="F:AMP binding"/>
    <property type="evidence" value="ECO:0007669"/>
    <property type="project" value="TreeGrafter"/>
</dbReference>
<dbReference type="GO" id="GO:0005737">
    <property type="term" value="C:cytoplasm"/>
    <property type="evidence" value="ECO:0007669"/>
    <property type="project" value="TreeGrafter"/>
</dbReference>
<sequence length="270" mass="30804">PKSFAAIFDLQHTIVFSQHSAPTDGIRAIRSEGKDAIGSISVAMYPTDELPDNDSDEGRASSCLMYKTVSNVIIDEPDLMYTHFLQLSQCYETMSTNNKIVVFTDDLSVRKAFYGLLYNSTRTGLVADSKTLQVIGVLSITDFTMVLMMIWKFREGIDGMKQKPLSYEEFKGMDIVNVKISRWKELLKRRGMQREFISVNSNESIFHAVELLTRHRIHRLPVLDRHSGDCVFILTHRRILHYLWKHVSIFGASEVCLSLETPLFSILLSS</sequence>
<dbReference type="GO" id="GO:0005634">
    <property type="term" value="C:nucleus"/>
    <property type="evidence" value="ECO:0007669"/>
    <property type="project" value="TreeGrafter"/>
</dbReference>
<dbReference type="InterPro" id="IPR050511">
    <property type="entry name" value="AMPK_gamma/SDS23_families"/>
</dbReference>
<dbReference type="GO" id="GO:0019887">
    <property type="term" value="F:protein kinase regulator activity"/>
    <property type="evidence" value="ECO:0007669"/>
    <property type="project" value="TreeGrafter"/>
</dbReference>
<dbReference type="AlphaFoldDB" id="A0AAN8IS94"/>
<dbReference type="PANTHER" id="PTHR13780">
    <property type="entry name" value="AMP-ACTIVATED PROTEIN KINASE, GAMMA REGULATORY SUBUNIT"/>
    <property type="match status" value="1"/>
</dbReference>
<feature type="domain" description="CBS" evidence="6">
    <location>
        <begin position="192"/>
        <end position="249"/>
    </location>
</feature>
<dbReference type="EMBL" id="WIXE01008074">
    <property type="protein sequence ID" value="KAK5979712.1"/>
    <property type="molecule type" value="Genomic_DNA"/>
</dbReference>
<dbReference type="Pfam" id="PF00571">
    <property type="entry name" value="CBS"/>
    <property type="match status" value="1"/>
</dbReference>